<dbReference type="EMBL" id="CP003415">
    <property type="protein sequence ID" value="AFI88198.1"/>
    <property type="molecule type" value="Genomic_DNA"/>
</dbReference>
<reference evidence="1" key="2">
    <citation type="submission" date="2012-03" db="EMBL/GenBank/DDBJ databases">
        <authorList>
            <person name="Koskinen P."/>
            <person name="Laine P."/>
            <person name="Niemi O."/>
            <person name="Nykyri J."/>
            <person name="Harjunpaa H."/>
            <person name="Auvinen P."/>
            <person name="Paulin L."/>
            <person name="Pirhonen M."/>
            <person name="Palva T."/>
            <person name="Holm L."/>
        </authorList>
    </citation>
    <scope>NUCLEOTIDE SEQUENCE</scope>
    <source>
        <strain evidence="1">SCC3193</strain>
    </source>
</reference>
<sequence length="123" mass="13928">MHAGNVFINSRTKEINNALKNNDSNINELICGVGDLFSSPYKREIIADSETIQALWDLLFNVLDQSDDNNTKFDAISTMCDIYIYQSNIGLSLSLNKIKQWREDLQTTTSSEILDCIDDILSM</sequence>
<dbReference type="EMBL" id="WABS01000003">
    <property type="protein sequence ID" value="MBI0553396.1"/>
    <property type="molecule type" value="Genomic_DNA"/>
</dbReference>
<dbReference type="RefSeq" id="WP_014698395.1">
    <property type="nucleotide sequence ID" value="NC_017845.1"/>
</dbReference>
<evidence type="ECO:0000313" key="2">
    <source>
        <dbReference type="EMBL" id="MBI0553396.1"/>
    </source>
</evidence>
<dbReference type="eggNOG" id="ENOG5031HX7">
    <property type="taxonomic scope" value="Bacteria"/>
</dbReference>
<dbReference type="KEGG" id="pec:W5S_0059"/>
<evidence type="ECO:0000313" key="4">
    <source>
        <dbReference type="Proteomes" id="UP001194579"/>
    </source>
</evidence>
<keyword evidence="4" id="KW-1185">Reference proteome</keyword>
<evidence type="ECO:0000313" key="3">
    <source>
        <dbReference type="Proteomes" id="UP000008044"/>
    </source>
</evidence>
<dbReference type="STRING" id="1905730.W5S_0059"/>
<organism evidence="1 3">
    <name type="scientific">Pectobacterium parmentieri</name>
    <dbReference type="NCBI Taxonomy" id="1905730"/>
    <lineage>
        <taxon>Bacteria</taxon>
        <taxon>Pseudomonadati</taxon>
        <taxon>Pseudomonadota</taxon>
        <taxon>Gammaproteobacteria</taxon>
        <taxon>Enterobacterales</taxon>
        <taxon>Pectobacteriaceae</taxon>
        <taxon>Pectobacterium</taxon>
    </lineage>
</organism>
<dbReference type="Proteomes" id="UP001194579">
    <property type="component" value="Unassembled WGS sequence"/>
</dbReference>
<reference evidence="1 3" key="1">
    <citation type="journal article" date="2012" name="J. Bacteriol.">
        <title>Genome sequence of Pectobacterium sp. strain SCC3193.</title>
        <authorList>
            <person name="Koskinen J.P."/>
            <person name="Laine P."/>
            <person name="Niemi O."/>
            <person name="Nykyri J."/>
            <person name="Harjunpaa H."/>
            <person name="Auvinen P."/>
            <person name="Paulin L."/>
            <person name="Pirhonen M."/>
            <person name="Palva T."/>
            <person name="Holm L."/>
        </authorList>
    </citation>
    <scope>NUCLEOTIDE SEQUENCE [LARGE SCALE GENOMIC DNA]</scope>
    <source>
        <strain evidence="1 3">SCC3193</strain>
    </source>
</reference>
<protein>
    <submittedName>
        <fullName evidence="1">Uncharacterized protein</fullName>
    </submittedName>
</protein>
<gene>
    <name evidence="1" type="ordered locus">W5S_0059</name>
    <name evidence="2" type="ORF">F6Q06_02660</name>
</gene>
<proteinExistence type="predicted"/>
<dbReference type="HOGENOM" id="CLU_164007_0_0_6"/>
<dbReference type="AlphaFoldDB" id="A0A0H3HY98"/>
<reference evidence="4" key="3">
    <citation type="submission" date="2023-07" db="EMBL/GenBank/DDBJ databases">
        <title>Identification of Pectobacterium versatile causing blackleg of potato from New York State with a whole genome sequencing approach.</title>
        <authorList>
            <person name="Ma X."/>
            <person name="Swingle B."/>
        </authorList>
    </citation>
    <scope>NUCLEOTIDE SEQUENCE [LARGE SCALE GENOMIC DNA]</scope>
    <source>
        <strain evidence="4">NY1588A</strain>
    </source>
</reference>
<name>A0A0H3HY98_PECPM</name>
<accession>A0A0H3HY98</accession>
<reference evidence="2" key="4">
    <citation type="submission" date="2024-05" db="EMBL/GenBank/DDBJ databases">
        <title>Identification of Pectobacterium versatile causing blackleg of potato from New York State with a whole genome sequencing approach.</title>
        <authorList>
            <person name="Ma X."/>
            <person name="Swingle B."/>
        </authorList>
    </citation>
    <scope>NUCLEOTIDE SEQUENCE</scope>
    <source>
        <strain evidence="2">NY1588A</strain>
    </source>
</reference>
<dbReference type="Proteomes" id="UP000008044">
    <property type="component" value="Chromosome"/>
</dbReference>
<evidence type="ECO:0000313" key="1">
    <source>
        <dbReference type="EMBL" id="AFI88198.1"/>
    </source>
</evidence>